<dbReference type="PROSITE" id="PS50850">
    <property type="entry name" value="MFS"/>
    <property type="match status" value="1"/>
</dbReference>
<evidence type="ECO:0000313" key="10">
    <source>
        <dbReference type="EMBL" id="MDR7360909.1"/>
    </source>
</evidence>
<dbReference type="EMBL" id="JAVDYG010000001">
    <property type="protein sequence ID" value="MDR7360909.1"/>
    <property type="molecule type" value="Genomic_DNA"/>
</dbReference>
<gene>
    <name evidence="10" type="ORF">J2S63_000462</name>
</gene>
<evidence type="ECO:0000256" key="3">
    <source>
        <dbReference type="ARBA" id="ARBA00022475"/>
    </source>
</evidence>
<feature type="transmembrane region" description="Helical" evidence="8">
    <location>
        <begin position="448"/>
        <end position="470"/>
    </location>
</feature>
<dbReference type="Gene3D" id="1.20.1720.10">
    <property type="entry name" value="Multidrug resistance protein D"/>
    <property type="match status" value="1"/>
</dbReference>
<keyword evidence="11" id="KW-1185">Reference proteome</keyword>
<evidence type="ECO:0000256" key="6">
    <source>
        <dbReference type="ARBA" id="ARBA00023136"/>
    </source>
</evidence>
<dbReference type="Proteomes" id="UP001183648">
    <property type="component" value="Unassembled WGS sequence"/>
</dbReference>
<keyword evidence="6 8" id="KW-0472">Membrane</keyword>
<keyword evidence="4 8" id="KW-0812">Transmembrane</keyword>
<dbReference type="Gene3D" id="1.20.1250.20">
    <property type="entry name" value="MFS general substrate transporter like domains"/>
    <property type="match status" value="1"/>
</dbReference>
<proteinExistence type="predicted"/>
<evidence type="ECO:0000256" key="1">
    <source>
        <dbReference type="ARBA" id="ARBA00004651"/>
    </source>
</evidence>
<dbReference type="InterPro" id="IPR011701">
    <property type="entry name" value="MFS"/>
</dbReference>
<keyword evidence="3" id="KW-1003">Cell membrane</keyword>
<feature type="transmembrane region" description="Helical" evidence="8">
    <location>
        <begin position="420"/>
        <end position="436"/>
    </location>
</feature>
<comment type="subcellular location">
    <subcellularLocation>
        <location evidence="1">Cell membrane</location>
        <topology evidence="1">Multi-pass membrane protein</topology>
    </subcellularLocation>
</comment>
<feature type="domain" description="Major facilitator superfamily (MFS) profile" evidence="9">
    <location>
        <begin position="29"/>
        <end position="473"/>
    </location>
</feature>
<sequence length="484" mass="49833">MSSTLVPRARTAAAPGAPERVDRRDPALGTAIVLVAQLMLILDAAVMNVALPQIGHDLDFSPAGLSWVLNGYGLAFGGLLLLGGRLGDVLGRLRVFWTGVAVFTFFSLLGGFATTAWELVAARVLQGAGAALAAPSVLALLTTSAKDATARNRALALFAAVSSGGATLGLLLGGVVTDLGSWRWTLFINVPFGLAVLLTVRRHVVETERRPGRFDVIGAVASTGAAVSVVWALIGAPEHGWDSLRTVGGLALGVVLLAVLVVTEAKVAHPLLQLSLFRSRHRVAGLLTMATLVAAQFPLFFLGVQYLEVQLGYGPVATGLAFLPVSLGIFTMSRITPRLVARFGTAPLMVLGTTGVGLSSLWLTQLPAGGSYAATVFLPFLLNGLSAGLTFMPTTLTVLADVEPVHAGSASGLLQTMQQLGGAVGVAVVASVYAAHHAPGAAFVSGTSAAFTVSALTATLAVAAALTLLLRRTPAVPERSPHLR</sequence>
<feature type="compositionally biased region" description="Low complexity" evidence="7">
    <location>
        <begin position="7"/>
        <end position="18"/>
    </location>
</feature>
<evidence type="ECO:0000256" key="8">
    <source>
        <dbReference type="SAM" id="Phobius"/>
    </source>
</evidence>
<name>A0ABU2BQJ8_9ACTN</name>
<dbReference type="CDD" id="cd17321">
    <property type="entry name" value="MFS_MMR_MDR_like"/>
    <property type="match status" value="1"/>
</dbReference>
<feature type="transmembrane region" description="Helical" evidence="8">
    <location>
        <begin position="123"/>
        <end position="142"/>
    </location>
</feature>
<dbReference type="SUPFAM" id="SSF103473">
    <property type="entry name" value="MFS general substrate transporter"/>
    <property type="match status" value="1"/>
</dbReference>
<evidence type="ECO:0000259" key="9">
    <source>
        <dbReference type="PROSITE" id="PS50850"/>
    </source>
</evidence>
<feature type="transmembrane region" description="Helical" evidence="8">
    <location>
        <begin position="313"/>
        <end position="332"/>
    </location>
</feature>
<dbReference type="PANTHER" id="PTHR42718:SF46">
    <property type="entry name" value="BLR6921 PROTEIN"/>
    <property type="match status" value="1"/>
</dbReference>
<feature type="transmembrane region" description="Helical" evidence="8">
    <location>
        <begin position="27"/>
        <end position="51"/>
    </location>
</feature>
<keyword evidence="2" id="KW-0813">Transport</keyword>
<dbReference type="PANTHER" id="PTHR42718">
    <property type="entry name" value="MAJOR FACILITATOR SUPERFAMILY MULTIDRUG TRANSPORTER MFSC"/>
    <property type="match status" value="1"/>
</dbReference>
<evidence type="ECO:0000313" key="11">
    <source>
        <dbReference type="Proteomes" id="UP001183648"/>
    </source>
</evidence>
<feature type="transmembrane region" description="Helical" evidence="8">
    <location>
        <begin position="376"/>
        <end position="399"/>
    </location>
</feature>
<organism evidence="10 11">
    <name type="scientific">Nocardioides marmoribigeumensis</name>
    <dbReference type="NCBI Taxonomy" id="433649"/>
    <lineage>
        <taxon>Bacteria</taxon>
        <taxon>Bacillati</taxon>
        <taxon>Actinomycetota</taxon>
        <taxon>Actinomycetes</taxon>
        <taxon>Propionibacteriales</taxon>
        <taxon>Nocardioidaceae</taxon>
        <taxon>Nocardioides</taxon>
    </lineage>
</organism>
<evidence type="ECO:0000256" key="7">
    <source>
        <dbReference type="SAM" id="MobiDB-lite"/>
    </source>
</evidence>
<comment type="caution">
    <text evidence="10">The sequence shown here is derived from an EMBL/GenBank/DDBJ whole genome shotgun (WGS) entry which is preliminary data.</text>
</comment>
<evidence type="ECO:0000256" key="5">
    <source>
        <dbReference type="ARBA" id="ARBA00022989"/>
    </source>
</evidence>
<accession>A0ABU2BQJ8</accession>
<evidence type="ECO:0000256" key="2">
    <source>
        <dbReference type="ARBA" id="ARBA00022448"/>
    </source>
</evidence>
<feature type="transmembrane region" description="Helical" evidence="8">
    <location>
        <begin position="95"/>
        <end position="117"/>
    </location>
</feature>
<feature type="transmembrane region" description="Helical" evidence="8">
    <location>
        <begin position="212"/>
        <end position="234"/>
    </location>
</feature>
<dbReference type="InterPro" id="IPR036259">
    <property type="entry name" value="MFS_trans_sf"/>
</dbReference>
<dbReference type="Pfam" id="PF07690">
    <property type="entry name" value="MFS_1"/>
    <property type="match status" value="1"/>
</dbReference>
<feature type="transmembrane region" description="Helical" evidence="8">
    <location>
        <begin position="283"/>
        <end position="307"/>
    </location>
</feature>
<dbReference type="RefSeq" id="WP_310298089.1">
    <property type="nucleotide sequence ID" value="NZ_BAAAPS010000002.1"/>
</dbReference>
<feature type="transmembrane region" description="Helical" evidence="8">
    <location>
        <begin position="246"/>
        <end position="263"/>
    </location>
</feature>
<protein>
    <submittedName>
        <fullName evidence="10">EmrB/QacA subfamily drug resistance transporter</fullName>
    </submittedName>
</protein>
<keyword evidence="5 8" id="KW-1133">Transmembrane helix</keyword>
<feature type="transmembrane region" description="Helical" evidence="8">
    <location>
        <begin position="182"/>
        <end position="200"/>
    </location>
</feature>
<reference evidence="10 11" key="1">
    <citation type="submission" date="2023-07" db="EMBL/GenBank/DDBJ databases">
        <title>Sequencing the genomes of 1000 actinobacteria strains.</title>
        <authorList>
            <person name="Klenk H.-P."/>
        </authorList>
    </citation>
    <scope>NUCLEOTIDE SEQUENCE [LARGE SCALE GENOMIC DNA]</scope>
    <source>
        <strain evidence="10 11">DSM 19426</strain>
    </source>
</reference>
<dbReference type="InterPro" id="IPR020846">
    <property type="entry name" value="MFS_dom"/>
</dbReference>
<evidence type="ECO:0000256" key="4">
    <source>
        <dbReference type="ARBA" id="ARBA00022692"/>
    </source>
</evidence>
<feature type="region of interest" description="Disordered" evidence="7">
    <location>
        <begin position="1"/>
        <end position="21"/>
    </location>
</feature>
<dbReference type="PRINTS" id="PR01036">
    <property type="entry name" value="TCRTETB"/>
</dbReference>
<feature type="transmembrane region" description="Helical" evidence="8">
    <location>
        <begin position="339"/>
        <end position="364"/>
    </location>
</feature>
<feature type="transmembrane region" description="Helical" evidence="8">
    <location>
        <begin position="63"/>
        <end position="83"/>
    </location>
</feature>
<feature type="transmembrane region" description="Helical" evidence="8">
    <location>
        <begin position="154"/>
        <end position="176"/>
    </location>
</feature>